<dbReference type="CDD" id="cd00143">
    <property type="entry name" value="PP2Cc"/>
    <property type="match status" value="1"/>
</dbReference>
<feature type="transmembrane region" description="Helical" evidence="1">
    <location>
        <begin position="170"/>
        <end position="188"/>
    </location>
</feature>
<dbReference type="SUPFAM" id="SSF81606">
    <property type="entry name" value="PP2C-like"/>
    <property type="match status" value="1"/>
</dbReference>
<sequence>MKKKRWNSLVLKKVNILVWRADKDSLATRCNQDKRSIDLHLVLCPMCEDVESLGHLMGRCSWYHSIWNFIFKWWGFSLSGDLDYKCVCNFINRLSTKKKRMFSPFHLQCFEAVIFTSVWHIWKSRNAKVFRLKESNGCDIFKDVQSFSFCWVSNRCKNFRLDWDLWVKNPVLAISPIILGVYLSAMYWQIGPLRCWPGGLCLSRSIGDLDVGEFIVPVPYVKQVKLSSAGGRLIIASDGVWDALSAEAALECCRGMPPDAAAGQVVKEAVQPKGLRDDTTCMVVDILPAEKINPQPAPQPKKMTKGVLKVKAMFRKKSVESTSQIGGESVEPDFLEEMLEEGSAMLSER</sequence>
<comment type="caution">
    <text evidence="3">The sequence shown here is derived from an EMBL/GenBank/DDBJ whole genome shotgun (WGS) entry which is preliminary data.</text>
</comment>
<dbReference type="InterPro" id="IPR026960">
    <property type="entry name" value="RVT-Znf"/>
</dbReference>
<dbReference type="InterPro" id="IPR001932">
    <property type="entry name" value="PPM-type_phosphatase-like_dom"/>
</dbReference>
<gene>
    <name evidence="3" type="ORF">Tci_048466</name>
</gene>
<evidence type="ECO:0000256" key="1">
    <source>
        <dbReference type="SAM" id="Phobius"/>
    </source>
</evidence>
<dbReference type="EMBL" id="BKCJ010007290">
    <property type="protein sequence ID" value="GEU76488.1"/>
    <property type="molecule type" value="Genomic_DNA"/>
</dbReference>
<dbReference type="Pfam" id="PF00481">
    <property type="entry name" value="PP2C"/>
    <property type="match status" value="1"/>
</dbReference>
<dbReference type="InterPro" id="IPR015655">
    <property type="entry name" value="PP2C"/>
</dbReference>
<reference evidence="3" key="1">
    <citation type="journal article" date="2019" name="Sci. Rep.">
        <title>Draft genome of Tanacetum cinerariifolium, the natural source of mosquito coil.</title>
        <authorList>
            <person name="Yamashiro T."/>
            <person name="Shiraishi A."/>
            <person name="Satake H."/>
            <person name="Nakayama K."/>
        </authorList>
    </citation>
    <scope>NUCLEOTIDE SEQUENCE</scope>
</reference>
<dbReference type="PANTHER" id="PTHR47992">
    <property type="entry name" value="PROTEIN PHOSPHATASE"/>
    <property type="match status" value="1"/>
</dbReference>
<keyword evidence="1" id="KW-1133">Transmembrane helix</keyword>
<feature type="domain" description="PPM-type phosphatase" evidence="2">
    <location>
        <begin position="1"/>
        <end position="286"/>
    </location>
</feature>
<dbReference type="GO" id="GO:0004722">
    <property type="term" value="F:protein serine/threonine phosphatase activity"/>
    <property type="evidence" value="ECO:0007669"/>
    <property type="project" value="InterPro"/>
</dbReference>
<protein>
    <submittedName>
        <fullName evidence="3">Probable protein phosphatase 2C 12</fullName>
    </submittedName>
</protein>
<proteinExistence type="predicted"/>
<dbReference type="Pfam" id="PF13966">
    <property type="entry name" value="zf-RVT"/>
    <property type="match status" value="1"/>
</dbReference>
<dbReference type="PROSITE" id="PS51746">
    <property type="entry name" value="PPM_2"/>
    <property type="match status" value="1"/>
</dbReference>
<name>A0A6L2MRA2_TANCI</name>
<dbReference type="Gene3D" id="3.60.40.10">
    <property type="entry name" value="PPM-type phosphatase domain"/>
    <property type="match status" value="1"/>
</dbReference>
<dbReference type="SMART" id="SM00332">
    <property type="entry name" value="PP2Cc"/>
    <property type="match status" value="1"/>
</dbReference>
<evidence type="ECO:0000313" key="3">
    <source>
        <dbReference type="EMBL" id="GEU76488.1"/>
    </source>
</evidence>
<dbReference type="AlphaFoldDB" id="A0A6L2MRA2"/>
<keyword evidence="1" id="KW-0472">Membrane</keyword>
<keyword evidence="1" id="KW-0812">Transmembrane</keyword>
<evidence type="ECO:0000259" key="2">
    <source>
        <dbReference type="PROSITE" id="PS51746"/>
    </source>
</evidence>
<organism evidence="3">
    <name type="scientific">Tanacetum cinerariifolium</name>
    <name type="common">Dalmatian daisy</name>
    <name type="synonym">Chrysanthemum cinerariifolium</name>
    <dbReference type="NCBI Taxonomy" id="118510"/>
    <lineage>
        <taxon>Eukaryota</taxon>
        <taxon>Viridiplantae</taxon>
        <taxon>Streptophyta</taxon>
        <taxon>Embryophyta</taxon>
        <taxon>Tracheophyta</taxon>
        <taxon>Spermatophyta</taxon>
        <taxon>Magnoliopsida</taxon>
        <taxon>eudicotyledons</taxon>
        <taxon>Gunneridae</taxon>
        <taxon>Pentapetalae</taxon>
        <taxon>asterids</taxon>
        <taxon>campanulids</taxon>
        <taxon>Asterales</taxon>
        <taxon>Asteraceae</taxon>
        <taxon>Asteroideae</taxon>
        <taxon>Anthemideae</taxon>
        <taxon>Anthemidinae</taxon>
        <taxon>Tanacetum</taxon>
    </lineage>
</organism>
<accession>A0A6L2MRA2</accession>
<dbReference type="InterPro" id="IPR036457">
    <property type="entry name" value="PPM-type-like_dom_sf"/>
</dbReference>